<evidence type="ECO:0000256" key="2">
    <source>
        <dbReference type="ARBA" id="ARBA00022771"/>
    </source>
</evidence>
<dbReference type="EMBL" id="CACRXK020006404">
    <property type="protein sequence ID" value="CAB4009293.1"/>
    <property type="molecule type" value="Genomic_DNA"/>
</dbReference>
<dbReference type="InterPro" id="IPR048365">
    <property type="entry name" value="TNP-like_RNaseH_N"/>
</dbReference>
<evidence type="ECO:0000256" key="3">
    <source>
        <dbReference type="ARBA" id="ARBA00022833"/>
    </source>
</evidence>
<dbReference type="Proteomes" id="UP001152795">
    <property type="component" value="Unassembled WGS sequence"/>
</dbReference>
<protein>
    <submittedName>
        <fullName evidence="5">Transposable element P transposase</fullName>
    </submittedName>
</protein>
<keyword evidence="3" id="KW-0862">Zinc</keyword>
<comment type="caution">
    <text evidence="5">The sequence shown here is derived from an EMBL/GenBank/DDBJ whole genome shotgun (WGS) entry which is preliminary data.</text>
</comment>
<proteinExistence type="predicted"/>
<dbReference type="Pfam" id="PF21787">
    <property type="entry name" value="TNP-like_RNaseH_N"/>
    <property type="match status" value="1"/>
</dbReference>
<dbReference type="OrthoDB" id="5972980at2759"/>
<dbReference type="GO" id="GO:0008270">
    <property type="term" value="F:zinc ion binding"/>
    <property type="evidence" value="ECO:0007669"/>
    <property type="project" value="UniProtKB-KW"/>
</dbReference>
<sequence>MPGANCVFPNCGTNRREKYDGVGIFRISQRKSPLYSAWREEVISIIKKYRVVDETFKRQIEAWNISICERHYKQDDIEFTSKGRKALVVAKANAPVSTTHPHRLKLALQQQRLKCTQLEGELTKMRQAIQKSGVVLQSEFSQDVRSLMSGNKEKLTPFMKLFWQQQQEAFTKSPNAIRYHPMIIRFCLSLAAKSASAYEELRNSKVLTLPSRRTLRDYRNVITPSIGFNPALVQELCQTTKSLTGIQRFVVLAFDEMKVQSKLVFNKNTGDLVGFLDLGDPDINFTAFDDAEELASHALVFYIWGIASDLKFNLAYFATGSLKSYQLMPLFWKAVAILELTCSLPVIVAASDGASANRKFYRMHAAMDKNAGKSVVYRTVNVLMKYHRTKVNCTVSEFH</sequence>
<evidence type="ECO:0000256" key="1">
    <source>
        <dbReference type="ARBA" id="ARBA00022723"/>
    </source>
</evidence>
<accession>A0A6S7HYT6</accession>
<gene>
    <name evidence="5" type="ORF">PACLA_8A024404</name>
</gene>
<evidence type="ECO:0000313" key="6">
    <source>
        <dbReference type="Proteomes" id="UP001152795"/>
    </source>
</evidence>
<evidence type="ECO:0000256" key="4">
    <source>
        <dbReference type="ARBA" id="ARBA00023125"/>
    </source>
</evidence>
<organism evidence="5 6">
    <name type="scientific">Paramuricea clavata</name>
    <name type="common">Red gorgonian</name>
    <name type="synonym">Violescent sea-whip</name>
    <dbReference type="NCBI Taxonomy" id="317549"/>
    <lineage>
        <taxon>Eukaryota</taxon>
        <taxon>Metazoa</taxon>
        <taxon>Cnidaria</taxon>
        <taxon>Anthozoa</taxon>
        <taxon>Octocorallia</taxon>
        <taxon>Malacalcyonacea</taxon>
        <taxon>Plexauridae</taxon>
        <taxon>Paramuricea</taxon>
    </lineage>
</organism>
<name>A0A6S7HYT6_PARCT</name>
<keyword evidence="4" id="KW-0238">DNA-binding</keyword>
<reference evidence="5" key="1">
    <citation type="submission" date="2020-04" db="EMBL/GenBank/DDBJ databases">
        <authorList>
            <person name="Alioto T."/>
            <person name="Alioto T."/>
            <person name="Gomez Garrido J."/>
        </authorList>
    </citation>
    <scope>NUCLEOTIDE SEQUENCE</scope>
    <source>
        <strain evidence="5">A484AB</strain>
    </source>
</reference>
<keyword evidence="6" id="KW-1185">Reference proteome</keyword>
<dbReference type="InterPro" id="IPR006612">
    <property type="entry name" value="THAP_Znf"/>
</dbReference>
<dbReference type="GO" id="GO:0003677">
    <property type="term" value="F:DNA binding"/>
    <property type="evidence" value="ECO:0007669"/>
    <property type="project" value="UniProtKB-UniRule"/>
</dbReference>
<feature type="non-terminal residue" evidence="5">
    <location>
        <position position="399"/>
    </location>
</feature>
<dbReference type="AlphaFoldDB" id="A0A6S7HYT6"/>
<keyword evidence="1" id="KW-0479">Metal-binding</keyword>
<dbReference type="PROSITE" id="PS50950">
    <property type="entry name" value="ZF_THAP"/>
    <property type="match status" value="1"/>
</dbReference>
<keyword evidence="2" id="KW-0863">Zinc-finger</keyword>
<evidence type="ECO:0000313" key="5">
    <source>
        <dbReference type="EMBL" id="CAB4009293.1"/>
    </source>
</evidence>